<dbReference type="GO" id="GO:0003697">
    <property type="term" value="F:single-stranded DNA binding"/>
    <property type="evidence" value="ECO:0007669"/>
    <property type="project" value="TreeGrafter"/>
</dbReference>
<keyword evidence="6" id="KW-0227">DNA damage</keyword>
<evidence type="ECO:0000256" key="1">
    <source>
        <dbReference type="ARBA" id="ARBA00004123"/>
    </source>
</evidence>
<dbReference type="GO" id="GO:0003684">
    <property type="term" value="F:damaged DNA binding"/>
    <property type="evidence" value="ECO:0007669"/>
    <property type="project" value="TreeGrafter"/>
</dbReference>
<keyword evidence="8 12" id="KW-0175">Coiled coil</keyword>
<evidence type="ECO:0000313" key="14">
    <source>
        <dbReference type="EMBL" id="CAH2350031.1"/>
    </source>
</evidence>
<dbReference type="SUPFAM" id="SSF52540">
    <property type="entry name" value="P-loop containing nucleoside triphosphate hydrolases"/>
    <property type="match status" value="1"/>
</dbReference>
<comment type="caution">
    <text evidence="14">The sequence shown here is derived from an EMBL/GenBank/DDBJ whole genome shotgun (WGS) entry which is preliminary data.</text>
</comment>
<feature type="region of interest" description="Disordered" evidence="13">
    <location>
        <begin position="1"/>
        <end position="48"/>
    </location>
</feature>
<feature type="coiled-coil region" evidence="12">
    <location>
        <begin position="684"/>
        <end position="743"/>
    </location>
</feature>
<reference evidence="14" key="1">
    <citation type="submission" date="2022-03" db="EMBL/GenBank/DDBJ databases">
        <authorList>
            <person name="Legras J.-L."/>
            <person name="Devillers H."/>
            <person name="Grondin C."/>
        </authorList>
    </citation>
    <scope>NUCLEOTIDE SEQUENCE</scope>
    <source>
        <strain evidence="14">CLIB 1423</strain>
    </source>
</reference>
<dbReference type="AlphaFoldDB" id="A0A9P0QJY2"/>
<evidence type="ECO:0000256" key="4">
    <source>
        <dbReference type="ARBA" id="ARBA00022454"/>
    </source>
</evidence>
<dbReference type="InterPro" id="IPR027417">
    <property type="entry name" value="P-loop_NTPase"/>
</dbReference>
<evidence type="ECO:0000256" key="10">
    <source>
        <dbReference type="ARBA" id="ARBA00023204"/>
    </source>
</evidence>
<proteinExistence type="inferred from homology"/>
<evidence type="ECO:0000256" key="7">
    <source>
        <dbReference type="ARBA" id="ARBA00022840"/>
    </source>
</evidence>
<gene>
    <name evidence="14" type="ORF">CLIB1423_01S00848</name>
</gene>
<accession>A0A9P0QJY2</accession>
<dbReference type="EMBL" id="CAKXYY010000001">
    <property type="protein sequence ID" value="CAH2350031.1"/>
    <property type="molecule type" value="Genomic_DNA"/>
</dbReference>
<keyword evidence="4" id="KW-0158">Chromosome</keyword>
<dbReference type="GO" id="GO:0000724">
    <property type="term" value="P:double-strand break repair via homologous recombination"/>
    <property type="evidence" value="ECO:0007669"/>
    <property type="project" value="TreeGrafter"/>
</dbReference>
<evidence type="ECO:0000256" key="3">
    <source>
        <dbReference type="ARBA" id="ARBA00006793"/>
    </source>
</evidence>
<dbReference type="GO" id="GO:0016887">
    <property type="term" value="F:ATP hydrolysis activity"/>
    <property type="evidence" value="ECO:0007669"/>
    <property type="project" value="InterPro"/>
</dbReference>
<comment type="similarity">
    <text evidence="3">Belongs to the SMC family. SMC6 subfamily.</text>
</comment>
<keyword evidence="5" id="KW-0547">Nucleotide-binding</keyword>
<dbReference type="PANTHER" id="PTHR19306:SF6">
    <property type="entry name" value="STRUCTURAL MAINTENANCE OF CHROMOSOMES PROTEIN 6"/>
    <property type="match status" value="1"/>
</dbReference>
<evidence type="ECO:0000256" key="13">
    <source>
        <dbReference type="SAM" id="MobiDB-lite"/>
    </source>
</evidence>
<evidence type="ECO:0000256" key="11">
    <source>
        <dbReference type="ARBA" id="ARBA00023242"/>
    </source>
</evidence>
<feature type="coiled-coil region" evidence="12">
    <location>
        <begin position="774"/>
        <end position="944"/>
    </location>
</feature>
<sequence length="1100" mass="126980">MTQYEGDDEELEFQEGTDGEEDENEDDEDDEGEDDDEDDEEEVDSAFAPAKAGIIQKISLKNFMCHDSFELELGPQMNFIIGRNGSGKSAILTGISVGLGAKATDTSRGSSIKSLIKDGKSTARVMIVLSNEGSEAFNPEEFGNKIVVERKFQRQGNNSYYIKNGETGKTISNKKSVLEDICYKFNITVDNPLAFLSQDKAREFLTATTDHIKYDYFMAGALINDILENYKVISTNIVEVQNKLTLVKTDLSVAVTKYEESKNLYNKFKKSDYLRRQLDLINGKMYWFNVRVIENKIQKYKDELNKNEEEIILIEEEIDAIDEMTLNKYEERKSDLSDEALEKHKLFEEKQKINDTLKDKLKEIKIGIEDINNEIRNYNEEIETTRTEIKNLKKELGNEQEKIDELNGGSKEKLVENMQKLEQELEKLKSKKDEILEQLNKLQDGEDSRAIKEGKEKVTISNEHLSTLRDRRKNLLDLQRDKYTPWGGKDINSILREIKHIGDDWHREPIGPIGSFVEVKNEFNQWKDLLNASFGKTLDSFLVHDDHDRRMLEQILKRHRINKNIITRKYEKFNFQQGKVRIPDGKESKCVVVMDILTIKNDNVLYTLIDSNSIEKNVLVDDRGMARQLLGDYNSGVLNVFSLLDHKSGHRSSGDSNSYRIDPIYYRLREPHKFSSGDSGVDQIKELDTEINLESANNNDLLRELRRLKMVQQNEIQDLEKSRETLDNQIRKVSNEIYRIENRLTENGDLAIVETLREKIEENERQIRQRRGIIESLTEDKENELSKFKEEKKNLALDTAEMDELENQVQEAKQNLSDLETEFHVKTNEKAHYEQQKGKKQQNVNSLQEKLKRGEAALGQHTAEALSKCPRDDIDITSEDTVESITEEYKRAQETVKESEKNIGRTYEEIQDELLFNKSKMENLENTENDLDSISRSLNEDLNQRLKYLHTTILKTIREASTSFERSLALRGFKGELKFGFKEKTLTMLVQTNNVDDNGTGDGNKKRTVESLSGGEKSFTQIALLLAIWKAMNSKIRGLDEFDVFMDSVNRSISIKLLLTELRKYPKSQSIFITPQDIAMVGDLESEDVKIHKMDDPRNS</sequence>
<evidence type="ECO:0000256" key="12">
    <source>
        <dbReference type="SAM" id="Coils"/>
    </source>
</evidence>
<evidence type="ECO:0000256" key="8">
    <source>
        <dbReference type="ARBA" id="ARBA00023054"/>
    </source>
</evidence>
<keyword evidence="15" id="KW-1185">Reference proteome</keyword>
<name>A0A9P0QJY2_9ASCO</name>
<evidence type="ECO:0000256" key="9">
    <source>
        <dbReference type="ARBA" id="ARBA00023172"/>
    </source>
</evidence>
<organism evidence="14 15">
    <name type="scientific">[Candida] railenensis</name>
    <dbReference type="NCBI Taxonomy" id="45579"/>
    <lineage>
        <taxon>Eukaryota</taxon>
        <taxon>Fungi</taxon>
        <taxon>Dikarya</taxon>
        <taxon>Ascomycota</taxon>
        <taxon>Saccharomycotina</taxon>
        <taxon>Pichiomycetes</taxon>
        <taxon>Debaryomycetaceae</taxon>
        <taxon>Kurtzmaniella</taxon>
    </lineage>
</organism>
<keyword evidence="9" id="KW-0233">DNA recombination</keyword>
<keyword evidence="10" id="KW-0234">DNA repair</keyword>
<keyword evidence="11" id="KW-0539">Nucleus</keyword>
<dbReference type="GO" id="GO:0030915">
    <property type="term" value="C:Smc5-Smc6 complex"/>
    <property type="evidence" value="ECO:0007669"/>
    <property type="project" value="TreeGrafter"/>
</dbReference>
<feature type="coiled-coil region" evidence="12">
    <location>
        <begin position="290"/>
        <end position="324"/>
    </location>
</feature>
<dbReference type="Proteomes" id="UP000837801">
    <property type="component" value="Unassembled WGS sequence"/>
</dbReference>
<evidence type="ECO:0000256" key="6">
    <source>
        <dbReference type="ARBA" id="ARBA00022763"/>
    </source>
</evidence>
<dbReference type="GO" id="GO:0005524">
    <property type="term" value="F:ATP binding"/>
    <property type="evidence" value="ECO:0007669"/>
    <property type="project" value="UniProtKB-KW"/>
</dbReference>
<evidence type="ECO:0000256" key="2">
    <source>
        <dbReference type="ARBA" id="ARBA00004286"/>
    </source>
</evidence>
<feature type="compositionally biased region" description="Acidic residues" evidence="13">
    <location>
        <begin position="1"/>
        <end position="44"/>
    </location>
</feature>
<comment type="subcellular location">
    <subcellularLocation>
        <location evidence="2">Chromosome</location>
    </subcellularLocation>
    <subcellularLocation>
        <location evidence="1">Nucleus</location>
    </subcellularLocation>
</comment>
<dbReference type="GO" id="GO:0005634">
    <property type="term" value="C:nucleus"/>
    <property type="evidence" value="ECO:0007669"/>
    <property type="project" value="UniProtKB-SubCell"/>
</dbReference>
<evidence type="ECO:0000256" key="5">
    <source>
        <dbReference type="ARBA" id="ARBA00022741"/>
    </source>
</evidence>
<evidence type="ECO:0000313" key="15">
    <source>
        <dbReference type="Proteomes" id="UP000837801"/>
    </source>
</evidence>
<dbReference type="PANTHER" id="PTHR19306">
    <property type="entry name" value="STRUCTURAL MAINTENANCE OF CHROMOSOMES 5,6 SMC5, SMC6"/>
    <property type="match status" value="1"/>
</dbReference>
<dbReference type="OrthoDB" id="10265785at2759"/>
<keyword evidence="7" id="KW-0067">ATP-binding</keyword>
<dbReference type="GO" id="GO:0035861">
    <property type="term" value="C:site of double-strand break"/>
    <property type="evidence" value="ECO:0007669"/>
    <property type="project" value="TreeGrafter"/>
</dbReference>
<feature type="coiled-coil region" evidence="12">
    <location>
        <begin position="354"/>
        <end position="445"/>
    </location>
</feature>
<protein>
    <submittedName>
        <fullName evidence="14">Structural maintenance of chromosomes protein 6</fullName>
    </submittedName>
</protein>
<dbReference type="Gene3D" id="3.40.50.300">
    <property type="entry name" value="P-loop containing nucleotide triphosphate hydrolases"/>
    <property type="match status" value="2"/>
</dbReference>